<gene>
    <name evidence="1" type="ORF">PACLA_8A020586</name>
</gene>
<keyword evidence="2" id="KW-1185">Reference proteome</keyword>
<dbReference type="PANTHER" id="PTHR46601:SF2">
    <property type="entry name" value="UBIQUITIN-LIKE PROTEASE FAMILY PROFILE DOMAIN-CONTAINING PROTEIN"/>
    <property type="match status" value="1"/>
</dbReference>
<organism evidence="1 2">
    <name type="scientific">Paramuricea clavata</name>
    <name type="common">Red gorgonian</name>
    <name type="synonym">Violescent sea-whip</name>
    <dbReference type="NCBI Taxonomy" id="317549"/>
    <lineage>
        <taxon>Eukaryota</taxon>
        <taxon>Metazoa</taxon>
        <taxon>Cnidaria</taxon>
        <taxon>Anthozoa</taxon>
        <taxon>Octocorallia</taxon>
        <taxon>Malacalcyonacea</taxon>
        <taxon>Plexauridae</taxon>
        <taxon>Paramuricea</taxon>
    </lineage>
</organism>
<protein>
    <submittedName>
        <fullName evidence="1">Uncharacterized protein</fullName>
    </submittedName>
</protein>
<accession>A0A6S7G644</accession>
<name>A0A6S7G644_PARCT</name>
<comment type="caution">
    <text evidence="1">The sequence shown here is derived from an EMBL/GenBank/DDBJ whole genome shotgun (WGS) entry which is preliminary data.</text>
</comment>
<dbReference type="PANTHER" id="PTHR46601">
    <property type="entry name" value="ULP_PROTEASE DOMAIN-CONTAINING PROTEIN"/>
    <property type="match status" value="1"/>
</dbReference>
<reference evidence="1" key="1">
    <citation type="submission" date="2020-04" db="EMBL/GenBank/DDBJ databases">
        <authorList>
            <person name="Alioto T."/>
            <person name="Alioto T."/>
            <person name="Gomez Garrido J."/>
        </authorList>
    </citation>
    <scope>NUCLEOTIDE SEQUENCE</scope>
    <source>
        <strain evidence="1">A484AB</strain>
    </source>
</reference>
<sequence>MKQTPADQCKCKIHENLFLKLKSLKLPYATFWEDVLCDTTLNSLCWQGECQECENGKLIKMSIDPGTMIQLRQWVTCIKEVEKRNGTDSDTTNDVDDNAAPLASHNKTYKKLECQLKEECAGEVLQQLVNEWNIILTHINTKHIQAQEFEKDKKSENARVLQIDFAMNYSCEYQTEIQSALWSRASVTLFTAAAITKDSCQSFLICSDTKDKDKDTVAAFLFVLYENHPFPSNQVDEEIIWSDGPTSEFKNKFVMKLLHQLSSQFQKRFSWKFSATSHGKGVVDGIGGRAKSLVRQKVMSQSSEPTIVQSPKDFSQTARILMPKTTVLYIPESEIQREKEARKLWKENLPAIPGITKMHVATHDPKASSLQLRKNALSAETIDISYQLQVDDVPASDEEEVNITVGDWVLVTYDGDGQSYPGEVTYTDPKQLRVNVMQKSGSHYKWPRTKDNIFYRYENVVQKLSAPVVAGNRGQFTFEELTLTHLE</sequence>
<dbReference type="EMBL" id="CACRXK020001141">
    <property type="protein sequence ID" value="CAB3987235.1"/>
    <property type="molecule type" value="Genomic_DNA"/>
</dbReference>
<dbReference type="OrthoDB" id="10062343at2759"/>
<evidence type="ECO:0000313" key="2">
    <source>
        <dbReference type="Proteomes" id="UP001152795"/>
    </source>
</evidence>
<evidence type="ECO:0000313" key="1">
    <source>
        <dbReference type="EMBL" id="CAB3987235.1"/>
    </source>
</evidence>
<proteinExistence type="predicted"/>
<dbReference type="Proteomes" id="UP001152795">
    <property type="component" value="Unassembled WGS sequence"/>
</dbReference>
<dbReference type="AlphaFoldDB" id="A0A6S7G644"/>